<dbReference type="GO" id="GO:0005829">
    <property type="term" value="C:cytosol"/>
    <property type="evidence" value="ECO:0007669"/>
    <property type="project" value="TreeGrafter"/>
</dbReference>
<evidence type="ECO:0008006" key="7">
    <source>
        <dbReference type="Google" id="ProtNLM"/>
    </source>
</evidence>
<gene>
    <name evidence="5" type="ORF">HYQ45_016022</name>
</gene>
<protein>
    <recommendedName>
        <fullName evidence="7">DUF2428 domain-containing protein</fullName>
    </recommendedName>
</protein>
<dbReference type="InterPro" id="IPR056843">
    <property type="entry name" value="THADA-like_TPR"/>
</dbReference>
<feature type="domain" description="DUF2428" evidence="2">
    <location>
        <begin position="674"/>
        <end position="916"/>
    </location>
</feature>
<feature type="domain" description="tRNA (32-2'-O)-methyltransferase regulator THADA-like TPR repeats region" evidence="3">
    <location>
        <begin position="232"/>
        <end position="543"/>
    </location>
</feature>
<sequence>MDATLERPIHENFINTQDLVKWVEGQPDDSRMPTAQGIFDDLLAKSSQLKATSGNSCVKLCGFVAQCTKSKLPEIQEWAYTEEMSLKLFNFFIEWNEVEAHRHLRLVLDLLPNLINQNPDSTIGSAVKLNILDTLVSIVGPKSSRPLVKSSMKALDQFTSKRLFSVEDIGQSYRRVHAQTVWSSDLDLWRAIFAQLFHRMITMRANAGKLVVTLYQALQKSKGEISQQFTVQVWLEWLQEALTRAPMLLDSVKNYVFLPVFKQDRAGSLRFLEIMKELDPVSVTSEDDEEEVNVQALLRFNALEIGKKVGIVDEPGTASFTLSFRPHADIVPSETKSAVVLEEAMLDSVLSHPSSEVRSLALSLIISSNSTTRPFFEPSLRLLQTHLPHHFSDPSARFRMELLSKVKAMYRRARGAIPLLQKALHRVDAAPPKTTPKANKIKVGTSAEEAMAWPKERIENVLAQHKEFVAWFLQFLKSELIPTASYQRHFSILRATLFIIRIELDDSKVWDSNEEEVPFFSTFDTTWTRILFDLVMDAFEDVRAISNEILMIFFTEPRFKDAISPLGHIRTVTVFLRRAEDITRRTARADHSDGLARSYELLSRIHGQQQERLLVVASLVDLLESKLSLAEIDLGKAVLEAPIYGYFASLRFVWESLCEATYTEPEITALDHLQFRLVKACQRIWATVSYVLCDDSPEGHLPQELEDIEGLDTKDLLSYSFRAIHESSNLMRAMIVSLKSKAREGDLRPSVATFSAFGQLTFDQLTNLRHRGAFSTVSLTFATCCQLVQYSGGKPDWVPEGETLLDVWYKGSQECILTHASTTRRSAGIPSMITGILSADAESPSFDRVIADLTDVAQREARVTKTDGSNLPQVHALNCLKDIFKSAHLAQMGKVERHIPQCLELAAGCLKAEVWAIRNSGLLLLRSLIDNLFGTNESKTLIEAGWDGKASRVHYHKYPIIPVVLLNLLRSGQEVMKPSTGTIAAESVFPALDIIRRAGPPEDLRAELYGLVTEYLGSPVWHVREMTARALCSFLLHDGWLQSIQELVDGSERQRVLTQANRLHGVLLTIKYVFEKLANVLPELAQRDTSPLLDLVIDLYKQAPEIFLRCPEAHATYAEILNVISAFASGTATTPAEIVREDAYASYAHSALLSGQIAVQEVYQAASSRDVAFLALKAIDTASSKPEAAVDMLEAIPVVFQAIMSPELGGELCKVYLGVGANAEAPEPRIVALENLADTIDDLLGQKRLDLIPSDASLTALWNETLAKSLNPGLSNAVIRLSGSIMATSTLRQAANSQGHALDTLQNWTAMISAAGHEDQPFDTRFAATQSLKSYLCACPSSEPALMPVLLTLYDALNDDDEEVRALAALASRPVLANQTLLPLRAADSLLQLLQSSYSQLPAFHAAVAQRLTSTSSAAQQLATALHFDDALFAVEEQNQYIDEVREAQRWAGVYASLPAGVDDAALGAWAADGVKALKEHVEKERDGPLGWTGMPDAYAVCIRVLLAARAVVARQGGEAEKLRALTAELKGVASDMAVHGMILELLG</sequence>
<dbReference type="Proteomes" id="UP000689129">
    <property type="component" value="Unassembled WGS sequence"/>
</dbReference>
<dbReference type="PANTHER" id="PTHR14387">
    <property type="entry name" value="THADA/DEATH RECEPTOR INTERACTING PROTEIN"/>
    <property type="match status" value="1"/>
</dbReference>
<dbReference type="InterPro" id="IPR051954">
    <property type="entry name" value="tRNA_methyltransferase_THADA"/>
</dbReference>
<dbReference type="InterPro" id="IPR019442">
    <property type="entry name" value="THADA/TRM732_DUF2428"/>
</dbReference>
<comment type="caution">
    <text evidence="5">The sequence shown here is derived from an EMBL/GenBank/DDBJ whole genome shotgun (WGS) entry which is preliminary data.</text>
</comment>
<evidence type="ECO:0000256" key="1">
    <source>
        <dbReference type="ARBA" id="ARBA00022694"/>
    </source>
</evidence>
<evidence type="ECO:0000259" key="3">
    <source>
        <dbReference type="Pfam" id="PF25150"/>
    </source>
</evidence>
<dbReference type="PANTHER" id="PTHR14387:SF0">
    <property type="entry name" value="DUF2428 DOMAIN-CONTAINING PROTEIN"/>
    <property type="match status" value="1"/>
</dbReference>
<evidence type="ECO:0000259" key="4">
    <source>
        <dbReference type="Pfam" id="PF25151"/>
    </source>
</evidence>
<dbReference type="GO" id="GO:0030488">
    <property type="term" value="P:tRNA methylation"/>
    <property type="evidence" value="ECO:0007669"/>
    <property type="project" value="TreeGrafter"/>
</dbReference>
<evidence type="ECO:0000259" key="2">
    <source>
        <dbReference type="Pfam" id="PF10350"/>
    </source>
</evidence>
<name>A0A8I3AJM6_VERLO</name>
<dbReference type="Pfam" id="PF10350">
    <property type="entry name" value="DUF2428"/>
    <property type="match status" value="1"/>
</dbReference>
<dbReference type="Pfam" id="PF26523">
    <property type="entry name" value="Trm732_C"/>
    <property type="match status" value="1"/>
</dbReference>
<keyword evidence="1" id="KW-0819">tRNA processing</keyword>
<dbReference type="OrthoDB" id="73997at2759"/>
<dbReference type="Pfam" id="PF25150">
    <property type="entry name" value="TPR_Trm732"/>
    <property type="match status" value="1"/>
</dbReference>
<accession>A0A8I3AJM6</accession>
<dbReference type="Pfam" id="PF25151">
    <property type="entry name" value="TPR_Trm732_C"/>
    <property type="match status" value="1"/>
</dbReference>
<proteinExistence type="predicted"/>
<dbReference type="EMBL" id="JAEMWZ010000458">
    <property type="protein sequence ID" value="KAG7116552.1"/>
    <property type="molecule type" value="Genomic_DNA"/>
</dbReference>
<dbReference type="InterPro" id="IPR056842">
    <property type="entry name" value="THADA-like_TPR_C"/>
</dbReference>
<feature type="domain" description="tRNA (32-2'-O)-methyltransferase regulator THADA-like C-terminal TPR repeats region" evidence="4">
    <location>
        <begin position="918"/>
        <end position="1072"/>
    </location>
</feature>
<evidence type="ECO:0000313" key="6">
    <source>
        <dbReference type="Proteomes" id="UP000689129"/>
    </source>
</evidence>
<organism evidence="5 6">
    <name type="scientific">Verticillium longisporum</name>
    <name type="common">Verticillium dahliae var. longisporum</name>
    <dbReference type="NCBI Taxonomy" id="100787"/>
    <lineage>
        <taxon>Eukaryota</taxon>
        <taxon>Fungi</taxon>
        <taxon>Dikarya</taxon>
        <taxon>Ascomycota</taxon>
        <taxon>Pezizomycotina</taxon>
        <taxon>Sordariomycetes</taxon>
        <taxon>Hypocreomycetidae</taxon>
        <taxon>Glomerellales</taxon>
        <taxon>Plectosphaerellaceae</taxon>
        <taxon>Verticillium</taxon>
    </lineage>
</organism>
<evidence type="ECO:0000313" key="5">
    <source>
        <dbReference type="EMBL" id="KAG7116552.1"/>
    </source>
</evidence>
<reference evidence="5" key="1">
    <citation type="journal article" date="2021" name="Mol. Plant Pathol.">
        <title>A 20-kb lineage-specific genomic region tames virulence in pathogenic amphidiploid Verticillium longisporum.</title>
        <authorList>
            <person name="Harting R."/>
            <person name="Starke J."/>
            <person name="Kusch H."/>
            <person name="Poggeler S."/>
            <person name="Maurus I."/>
            <person name="Schluter R."/>
            <person name="Landesfeind M."/>
            <person name="Bulla I."/>
            <person name="Nowrousian M."/>
            <person name="de Jonge R."/>
            <person name="Stahlhut G."/>
            <person name="Hoff K.J."/>
            <person name="Asshauer K.P."/>
            <person name="Thurmer A."/>
            <person name="Stanke M."/>
            <person name="Daniel R."/>
            <person name="Morgenstern B."/>
            <person name="Thomma B.P.H.J."/>
            <person name="Kronstad J.W."/>
            <person name="Braus-Stromeyer S.A."/>
            <person name="Braus G.H."/>
        </authorList>
    </citation>
    <scope>NUCLEOTIDE SEQUENCE</scope>
    <source>
        <strain evidence="5">Vl32</strain>
    </source>
</reference>